<evidence type="ECO:0000256" key="6">
    <source>
        <dbReference type="RuleBase" id="RU365089"/>
    </source>
</evidence>
<comment type="similarity">
    <text evidence="2 6">Belongs to the transposase mutator family.</text>
</comment>
<dbReference type="Pfam" id="PF00872">
    <property type="entry name" value="Transposase_mut"/>
    <property type="match status" value="1"/>
</dbReference>
<keyword evidence="8" id="KW-1185">Reference proteome</keyword>
<evidence type="ECO:0000256" key="4">
    <source>
        <dbReference type="ARBA" id="ARBA00023125"/>
    </source>
</evidence>
<dbReference type="NCBIfam" id="NF033543">
    <property type="entry name" value="transpos_IS256"/>
    <property type="match status" value="1"/>
</dbReference>
<organism evidence="7 8">
    <name type="scientific">Desulfoglaeba alkanexedens ALDC</name>
    <dbReference type="NCBI Taxonomy" id="980445"/>
    <lineage>
        <taxon>Bacteria</taxon>
        <taxon>Pseudomonadati</taxon>
        <taxon>Thermodesulfobacteriota</taxon>
        <taxon>Syntrophobacteria</taxon>
        <taxon>Syntrophobacterales</taxon>
        <taxon>Syntrophobacteraceae</taxon>
        <taxon>Desulfoglaeba</taxon>
    </lineage>
</organism>
<keyword evidence="3 6" id="KW-0815">Transposition</keyword>
<dbReference type="GO" id="GO:0004803">
    <property type="term" value="F:transposase activity"/>
    <property type="evidence" value="ECO:0007669"/>
    <property type="project" value="UniProtKB-UniRule"/>
</dbReference>
<gene>
    <name evidence="7" type="ORF">FDQ92_10365</name>
</gene>
<reference evidence="7 8" key="1">
    <citation type="submission" date="2019-05" db="EMBL/GenBank/DDBJ databases">
        <title>The Complete Genome Sequence of the n-alkane-degrading Desulfoglaeba alkanexedens ALDC reveals multiple alkylsuccinate synthase gene clusters.</title>
        <authorList>
            <person name="Callaghan A.V."/>
            <person name="Davidova I.A."/>
            <person name="Duncan K.E."/>
            <person name="Morris B."/>
            <person name="McInerney M.J."/>
        </authorList>
    </citation>
    <scope>NUCLEOTIDE SEQUENCE [LARGE SCALE GENOMIC DNA]</scope>
    <source>
        <strain evidence="7 8">ALDC</strain>
    </source>
</reference>
<dbReference type="KEGG" id="dax:FDQ92_10365"/>
<comment type="function">
    <text evidence="1 6">Required for the transposition of the insertion element.</text>
</comment>
<sequence length="412" mass="47555">MRIEISVPEVVSIFKEIQQNPEQIFQMVRLDVKEIVGRYLSEMMNAELTHFLGREPYERKDPGEAEPGAANYRNGSYVRRFTLKGIGEVSTKVPRDRNGEYHTQVLPRSKQYESEIAHDLCLMFLGGVSTRTLAMMTERLVGRKISHTEISQANGELKEALEKWRNRDLSQEPVKYLFVDGVNFAMRMGDSIEKVPVLVVIGVTEQGCRFVLGLQAGDKESAPTWREFFKDLKRRGLDASRITLGVMDGLPGLEAVFKEEFPKAKIQRCQVHVARNVLAKVPQKFKQEVADGMRSIFYASCPDKAREFFKEFKERWEKHVPSAVKCLEKSLDACLTFFHFPEEEWISLRTTNIIERLNKEFRRRTRPMEIVAGEQSCYTLLAFIALKMELHWRSNPLGKVAKNLPFWKQLEG</sequence>
<dbReference type="AlphaFoldDB" id="A0A4P8L792"/>
<dbReference type="RefSeq" id="WP_137424782.1">
    <property type="nucleotide sequence ID" value="NZ_CP040098.1"/>
</dbReference>
<reference evidence="7 8" key="2">
    <citation type="submission" date="2019-05" db="EMBL/GenBank/DDBJ databases">
        <authorList>
            <person name="Suflita J.M."/>
            <person name="Marks C.R."/>
        </authorList>
    </citation>
    <scope>NUCLEOTIDE SEQUENCE [LARGE SCALE GENOMIC DNA]</scope>
    <source>
        <strain evidence="7 8">ALDC</strain>
    </source>
</reference>
<evidence type="ECO:0000256" key="3">
    <source>
        <dbReference type="ARBA" id="ARBA00022578"/>
    </source>
</evidence>
<dbReference type="Proteomes" id="UP000298602">
    <property type="component" value="Chromosome"/>
</dbReference>
<evidence type="ECO:0000313" key="8">
    <source>
        <dbReference type="Proteomes" id="UP000298602"/>
    </source>
</evidence>
<dbReference type="GO" id="GO:0003677">
    <property type="term" value="F:DNA binding"/>
    <property type="evidence" value="ECO:0007669"/>
    <property type="project" value="UniProtKB-UniRule"/>
</dbReference>
<accession>A0A4P8L792</accession>
<keyword evidence="4 6" id="KW-0238">DNA-binding</keyword>
<evidence type="ECO:0000256" key="2">
    <source>
        <dbReference type="ARBA" id="ARBA00010961"/>
    </source>
</evidence>
<protein>
    <recommendedName>
        <fullName evidence="6">Mutator family transposase</fullName>
    </recommendedName>
</protein>
<keyword evidence="6" id="KW-0814">Transposable element</keyword>
<name>A0A4P8L792_9BACT</name>
<keyword evidence="5 6" id="KW-0233">DNA recombination</keyword>
<proteinExistence type="inferred from homology"/>
<dbReference type="PANTHER" id="PTHR33217">
    <property type="entry name" value="TRANSPOSASE FOR INSERTION SEQUENCE ELEMENT IS1081"/>
    <property type="match status" value="1"/>
</dbReference>
<evidence type="ECO:0000256" key="1">
    <source>
        <dbReference type="ARBA" id="ARBA00002190"/>
    </source>
</evidence>
<dbReference type="InterPro" id="IPR001207">
    <property type="entry name" value="Transposase_mutator"/>
</dbReference>
<dbReference type="PANTHER" id="PTHR33217:SF7">
    <property type="entry name" value="TRANSPOSASE FOR INSERTION SEQUENCE ELEMENT IS1081"/>
    <property type="match status" value="1"/>
</dbReference>
<evidence type="ECO:0000313" key="7">
    <source>
        <dbReference type="EMBL" id="QCQ22532.1"/>
    </source>
</evidence>
<evidence type="ECO:0000256" key="5">
    <source>
        <dbReference type="ARBA" id="ARBA00023172"/>
    </source>
</evidence>
<dbReference type="GO" id="GO:0006313">
    <property type="term" value="P:DNA transposition"/>
    <property type="evidence" value="ECO:0007669"/>
    <property type="project" value="UniProtKB-UniRule"/>
</dbReference>
<dbReference type="OrthoDB" id="9815585at2"/>
<dbReference type="EMBL" id="CP040098">
    <property type="protein sequence ID" value="QCQ22532.1"/>
    <property type="molecule type" value="Genomic_DNA"/>
</dbReference>